<evidence type="ECO:0000259" key="1">
    <source>
        <dbReference type="Pfam" id="PF07905"/>
    </source>
</evidence>
<dbReference type="Pfam" id="PF13556">
    <property type="entry name" value="HTH_30"/>
    <property type="match status" value="1"/>
</dbReference>
<dbReference type="Pfam" id="PF07905">
    <property type="entry name" value="PucR"/>
    <property type="match status" value="1"/>
</dbReference>
<evidence type="ECO:0000313" key="4">
    <source>
        <dbReference type="Proteomes" id="UP000241848"/>
    </source>
</evidence>
<dbReference type="InterPro" id="IPR009057">
    <property type="entry name" value="Homeodomain-like_sf"/>
</dbReference>
<gene>
    <name evidence="3" type="ORF">C7B45_15525</name>
</gene>
<name>A0A2T2WDJ8_9FIRM</name>
<dbReference type="Gene3D" id="1.10.10.2840">
    <property type="entry name" value="PucR C-terminal helix-turn-helix domain"/>
    <property type="match status" value="1"/>
</dbReference>
<feature type="domain" description="Purine catabolism PurC-like" evidence="1">
    <location>
        <begin position="6"/>
        <end position="125"/>
    </location>
</feature>
<dbReference type="Proteomes" id="UP000241848">
    <property type="component" value="Unassembled WGS sequence"/>
</dbReference>
<dbReference type="EMBL" id="PXYV01000070">
    <property type="protein sequence ID" value="PSR20308.1"/>
    <property type="molecule type" value="Genomic_DNA"/>
</dbReference>
<evidence type="ECO:0000259" key="2">
    <source>
        <dbReference type="Pfam" id="PF13556"/>
    </source>
</evidence>
<organism evidence="3 4">
    <name type="scientific">Sulfobacillus acidophilus</name>
    <dbReference type="NCBI Taxonomy" id="53633"/>
    <lineage>
        <taxon>Bacteria</taxon>
        <taxon>Bacillati</taxon>
        <taxon>Bacillota</taxon>
        <taxon>Clostridia</taxon>
        <taxon>Eubacteriales</taxon>
        <taxon>Clostridiales Family XVII. Incertae Sedis</taxon>
        <taxon>Sulfobacillus</taxon>
    </lineage>
</organism>
<sequence length="481" mass="53265">MITVADCLRLTELTNVTVVAGSQGLLRTVRLTHASDEPDVLSWVAPEIIVLTTGQNYSDDPDVWVHLIAQLDEADVSALMVSPGRYLAELPMQALEEANRRNFPVLMVPWEVPFVRITAAIHRLLLENHIAEWSRVAQLGVRVTEAVVQAKTLDALLQAFSELIGYPVRVDLEPATGAPHGTAFALPSPDLSGWSLVVEAVDLMEPEVIVARQMAGTFAIWILQQKLSVQSEFEAQAALFDQLLSGQGHDSARVRDRLRMLGVHSQRKYALLLLTLPDPLDKEAQSRVFDDVRMVVTQLLHSALLLSTSHPMGLLCLLAEDRIDRRALTGGFLDPFFSRFPGSVGVLSTPAGLADLPVLTRSMSQMIPLLVRGRVHDMAQVLFASVIVNLPEELMQGLVGITWQRLTDKELIPTLRALIENGGHRKQAALRLGIHRNTMTRRVQAIEQQLGRPLTPALLTQLDLCDQWMRAREPNGINGWD</sequence>
<protein>
    <submittedName>
        <fullName evidence="3">PucR family transcriptional regulator</fullName>
    </submittedName>
</protein>
<dbReference type="AlphaFoldDB" id="A0A2T2WDJ8"/>
<proteinExistence type="predicted"/>
<dbReference type="SUPFAM" id="SSF46689">
    <property type="entry name" value="Homeodomain-like"/>
    <property type="match status" value="1"/>
</dbReference>
<accession>A0A2T2WDJ8</accession>
<dbReference type="InterPro" id="IPR051448">
    <property type="entry name" value="CdaR-like_regulators"/>
</dbReference>
<dbReference type="InterPro" id="IPR012914">
    <property type="entry name" value="PucR_dom"/>
</dbReference>
<dbReference type="InterPro" id="IPR042070">
    <property type="entry name" value="PucR_C-HTH_sf"/>
</dbReference>
<dbReference type="InterPro" id="IPR025736">
    <property type="entry name" value="PucR_C-HTH_dom"/>
</dbReference>
<comment type="caution">
    <text evidence="3">The sequence shown here is derived from an EMBL/GenBank/DDBJ whole genome shotgun (WGS) entry which is preliminary data.</text>
</comment>
<evidence type="ECO:0000313" key="3">
    <source>
        <dbReference type="EMBL" id="PSR20308.1"/>
    </source>
</evidence>
<dbReference type="PANTHER" id="PTHR33744">
    <property type="entry name" value="CARBOHYDRATE DIACID REGULATOR"/>
    <property type="match status" value="1"/>
</dbReference>
<reference evidence="3 4" key="1">
    <citation type="journal article" date="2014" name="BMC Genomics">
        <title>Comparison of environmental and isolate Sulfobacillus genomes reveals diverse carbon, sulfur, nitrogen, and hydrogen metabolisms.</title>
        <authorList>
            <person name="Justice N.B."/>
            <person name="Norman A."/>
            <person name="Brown C.T."/>
            <person name="Singh A."/>
            <person name="Thomas B.C."/>
            <person name="Banfield J.F."/>
        </authorList>
    </citation>
    <scope>NUCLEOTIDE SEQUENCE [LARGE SCALE GENOMIC DNA]</scope>
    <source>
        <strain evidence="3">AMDSBA3</strain>
    </source>
</reference>
<feature type="domain" description="PucR C-terminal helix-turn-helix" evidence="2">
    <location>
        <begin position="411"/>
        <end position="455"/>
    </location>
</feature>